<name>A0A4Z1F4L0_9HELO</name>
<evidence type="ECO:0000313" key="1">
    <source>
        <dbReference type="EMBL" id="TGO18620.1"/>
    </source>
</evidence>
<evidence type="ECO:0000313" key="2">
    <source>
        <dbReference type="Proteomes" id="UP000297910"/>
    </source>
</evidence>
<organism evidence="1 2">
    <name type="scientific">Botrytis paeoniae</name>
    <dbReference type="NCBI Taxonomy" id="278948"/>
    <lineage>
        <taxon>Eukaryota</taxon>
        <taxon>Fungi</taxon>
        <taxon>Dikarya</taxon>
        <taxon>Ascomycota</taxon>
        <taxon>Pezizomycotina</taxon>
        <taxon>Leotiomycetes</taxon>
        <taxon>Helotiales</taxon>
        <taxon>Sclerotiniaceae</taxon>
        <taxon>Botrytis</taxon>
    </lineage>
</organism>
<comment type="caution">
    <text evidence="1">The sequence shown here is derived from an EMBL/GenBank/DDBJ whole genome shotgun (WGS) entry which is preliminary data.</text>
</comment>
<sequence>MQRRTRIIAFLILDLKMLREGKEAVLKKLKNLRFFNFFSYLFKFDVGCSYLAGQPQFCYEATFT</sequence>
<gene>
    <name evidence="1" type="ORF">BPAE_0370g00060</name>
</gene>
<dbReference type="AlphaFoldDB" id="A0A4Z1F4L0"/>
<protein>
    <submittedName>
        <fullName evidence="1">Uncharacterized protein</fullName>
    </submittedName>
</protein>
<keyword evidence="2" id="KW-1185">Reference proteome</keyword>
<dbReference type="EMBL" id="PQXI01000368">
    <property type="protein sequence ID" value="TGO18620.1"/>
    <property type="molecule type" value="Genomic_DNA"/>
</dbReference>
<accession>A0A4Z1F4L0</accession>
<reference evidence="1 2" key="1">
    <citation type="submission" date="2017-12" db="EMBL/GenBank/DDBJ databases">
        <title>Comparative genomics of Botrytis spp.</title>
        <authorList>
            <person name="Valero-Jimenez C.A."/>
            <person name="Tapia P."/>
            <person name="Veloso J."/>
            <person name="Silva-Moreno E."/>
            <person name="Staats M."/>
            <person name="Valdes J.H."/>
            <person name="Van Kan J.A.L."/>
        </authorList>
    </citation>
    <scope>NUCLEOTIDE SEQUENCE [LARGE SCALE GENOMIC DNA]</scope>
    <source>
        <strain evidence="1 2">Bp0003</strain>
    </source>
</reference>
<proteinExistence type="predicted"/>
<dbReference type="Proteomes" id="UP000297910">
    <property type="component" value="Unassembled WGS sequence"/>
</dbReference>